<evidence type="ECO:0000313" key="4">
    <source>
        <dbReference type="Proteomes" id="UP001553031"/>
    </source>
</evidence>
<dbReference type="InterPro" id="IPR002477">
    <property type="entry name" value="Peptidoglycan-bd-like"/>
</dbReference>
<proteinExistence type="predicted"/>
<evidence type="ECO:0000313" key="3">
    <source>
        <dbReference type="EMBL" id="MEV8158411.1"/>
    </source>
</evidence>
<feature type="domain" description="MurNAc-LAA" evidence="2">
    <location>
        <begin position="324"/>
        <end position="432"/>
    </location>
</feature>
<dbReference type="Gene3D" id="1.10.101.10">
    <property type="entry name" value="PGBD-like superfamily/PGBD"/>
    <property type="match status" value="2"/>
</dbReference>
<dbReference type="InterPro" id="IPR002508">
    <property type="entry name" value="MurNAc-LAA_cat"/>
</dbReference>
<feature type="region of interest" description="Disordered" evidence="1">
    <location>
        <begin position="267"/>
        <end position="289"/>
    </location>
</feature>
<dbReference type="SUPFAM" id="SSF47090">
    <property type="entry name" value="PGBD-like"/>
    <property type="match status" value="2"/>
</dbReference>
<dbReference type="Pfam" id="PF01471">
    <property type="entry name" value="PG_binding_1"/>
    <property type="match status" value="2"/>
</dbReference>
<reference evidence="3 4" key="1">
    <citation type="submission" date="2024-06" db="EMBL/GenBank/DDBJ databases">
        <title>The Natural Products Discovery Center: Release of the First 8490 Sequenced Strains for Exploring Actinobacteria Biosynthetic Diversity.</title>
        <authorList>
            <person name="Kalkreuter E."/>
            <person name="Kautsar S.A."/>
            <person name="Yang D."/>
            <person name="Bader C.D."/>
            <person name="Teijaro C.N."/>
            <person name="Fluegel L."/>
            <person name="Davis C.M."/>
            <person name="Simpson J.R."/>
            <person name="Lauterbach L."/>
            <person name="Steele A.D."/>
            <person name="Gui C."/>
            <person name="Meng S."/>
            <person name="Li G."/>
            <person name="Viehrig K."/>
            <person name="Ye F."/>
            <person name="Su P."/>
            <person name="Kiefer A.F."/>
            <person name="Nichols A."/>
            <person name="Cepeda A.J."/>
            <person name="Yan W."/>
            <person name="Fan B."/>
            <person name="Jiang Y."/>
            <person name="Adhikari A."/>
            <person name="Zheng C.-J."/>
            <person name="Schuster L."/>
            <person name="Cowan T.M."/>
            <person name="Smanski M.J."/>
            <person name="Chevrette M.G."/>
            <person name="De Carvalho L.P.S."/>
            <person name="Shen B."/>
        </authorList>
    </citation>
    <scope>NUCLEOTIDE SEQUENCE [LARGE SCALE GENOMIC DNA]</scope>
    <source>
        <strain evidence="3 4">NPDC079179</strain>
    </source>
</reference>
<keyword evidence="4" id="KW-1185">Reference proteome</keyword>
<name>A0ABV3KEQ3_9MICC</name>
<dbReference type="EMBL" id="JBFBLL010000005">
    <property type="protein sequence ID" value="MEV8158411.1"/>
    <property type="molecule type" value="Genomic_DNA"/>
</dbReference>
<dbReference type="Gene3D" id="3.40.630.40">
    <property type="entry name" value="Zn-dependent exopeptidases"/>
    <property type="match status" value="1"/>
</dbReference>
<accession>A0ABV3KEQ3</accession>
<dbReference type="SMART" id="SM00646">
    <property type="entry name" value="Ami_3"/>
    <property type="match status" value="1"/>
</dbReference>
<dbReference type="CDD" id="cd02696">
    <property type="entry name" value="MurNAc-LAA"/>
    <property type="match status" value="1"/>
</dbReference>
<evidence type="ECO:0000259" key="2">
    <source>
        <dbReference type="SMART" id="SM00646"/>
    </source>
</evidence>
<dbReference type="RefSeq" id="WP_145011223.1">
    <property type="nucleotide sequence ID" value="NZ_JBFBLL010000005.1"/>
</dbReference>
<feature type="region of interest" description="Disordered" evidence="1">
    <location>
        <begin position="223"/>
        <end position="248"/>
    </location>
</feature>
<dbReference type="InterPro" id="IPR036366">
    <property type="entry name" value="PGBDSf"/>
</dbReference>
<protein>
    <submittedName>
        <fullName evidence="3">Peptidoglycan-binding protein</fullName>
    </submittedName>
</protein>
<dbReference type="InterPro" id="IPR036365">
    <property type="entry name" value="PGBD-like_sf"/>
</dbReference>
<dbReference type="Proteomes" id="UP001553031">
    <property type="component" value="Unassembled WGS sequence"/>
</dbReference>
<evidence type="ECO:0000256" key="1">
    <source>
        <dbReference type="SAM" id="MobiDB-lite"/>
    </source>
</evidence>
<organism evidence="3 4">
    <name type="scientific">Kocuria salsicia</name>
    <dbReference type="NCBI Taxonomy" id="664639"/>
    <lineage>
        <taxon>Bacteria</taxon>
        <taxon>Bacillati</taxon>
        <taxon>Actinomycetota</taxon>
        <taxon>Actinomycetes</taxon>
        <taxon>Micrococcales</taxon>
        <taxon>Micrococcaceae</taxon>
        <taxon>Kocuria</taxon>
    </lineage>
</organism>
<dbReference type="Pfam" id="PF01520">
    <property type="entry name" value="Amidase_3"/>
    <property type="match status" value="1"/>
</dbReference>
<comment type="caution">
    <text evidence="3">The sequence shown here is derived from an EMBL/GenBank/DDBJ whole genome shotgun (WGS) entry which is preliminary data.</text>
</comment>
<sequence length="460" mass="49095">MSDRRVVGLRERLLRAGNTDTGIAPENVSDPALFDERVDRAVRWFQQHKGLIVDGLVGLETDAALNDAQYTLGDRPLYFNDMEPLHGDDVEELQNNLSLLGFYYGHLNGTFTQKTAYAVRELQCSLGVECDGVVDLETLTGLARVSKKITTSKAFSLRDHQRLEALHEALRDRVIVLVPSRASSQVEPAGAPSDFAAQQDSISYEVALRSYDLLHNVGAAPVLVDPSPESLPSSIAGTEPEAESDATSATLHAEGGAVTVAAAGDTAAVSTPEADPSDGGTADAVRGAGHGHGVMIAGVEGETSKAPRHVVASVDEVLRERSDALIIRLQCDWNASPQAQGVATFFWGAPESGQPYSPIGQLASDKILRELVSRTGAQDLGSHARQWSALRSAGTAAAWVDLGYLSNEAEAKKLSRGSYRARLAESVLCGLQRVLVPEPSPAATGTMSLADIQNYYRNEP</sequence>
<dbReference type="SUPFAM" id="SSF53187">
    <property type="entry name" value="Zn-dependent exopeptidases"/>
    <property type="match status" value="1"/>
</dbReference>
<gene>
    <name evidence="3" type="ORF">AB0O96_09430</name>
</gene>